<accession>A0ABQ9E3P3</accession>
<sequence>MEVNKRSGIIILSKNIENKQDLLSMNNASYLTTVIQDNLNDKTPTHVIRQKPEINIPEDQRILDPKKGPIRKTAAVKSLPNCRNLFVEIQFGSECITFLMVYICRYLLHGAKLLKLKFLFGNLSMIELRKPELNTERFQISIDLKEDLK</sequence>
<comment type="caution">
    <text evidence="1">The sequence shown here is derived from an EMBL/GenBank/DDBJ whole genome shotgun (WGS) entry which is preliminary data.</text>
</comment>
<dbReference type="EMBL" id="JARBDR010000923">
    <property type="protein sequence ID" value="KAJ8298346.1"/>
    <property type="molecule type" value="Genomic_DNA"/>
</dbReference>
<organism evidence="1 2">
    <name type="scientific">Tegillarca granosa</name>
    <name type="common">Malaysian cockle</name>
    <name type="synonym">Anadara granosa</name>
    <dbReference type="NCBI Taxonomy" id="220873"/>
    <lineage>
        <taxon>Eukaryota</taxon>
        <taxon>Metazoa</taxon>
        <taxon>Spiralia</taxon>
        <taxon>Lophotrochozoa</taxon>
        <taxon>Mollusca</taxon>
        <taxon>Bivalvia</taxon>
        <taxon>Autobranchia</taxon>
        <taxon>Pteriomorphia</taxon>
        <taxon>Arcoida</taxon>
        <taxon>Arcoidea</taxon>
        <taxon>Arcidae</taxon>
        <taxon>Tegillarca</taxon>
    </lineage>
</organism>
<protein>
    <submittedName>
        <fullName evidence="1">Uncharacterized protein</fullName>
    </submittedName>
</protein>
<dbReference type="Proteomes" id="UP001217089">
    <property type="component" value="Unassembled WGS sequence"/>
</dbReference>
<name>A0ABQ9E3P3_TEGGR</name>
<evidence type="ECO:0000313" key="2">
    <source>
        <dbReference type="Proteomes" id="UP001217089"/>
    </source>
</evidence>
<evidence type="ECO:0000313" key="1">
    <source>
        <dbReference type="EMBL" id="KAJ8298346.1"/>
    </source>
</evidence>
<reference evidence="1 2" key="1">
    <citation type="submission" date="2022-12" db="EMBL/GenBank/DDBJ databases">
        <title>Chromosome-level genome of Tegillarca granosa.</title>
        <authorList>
            <person name="Kim J."/>
        </authorList>
    </citation>
    <scope>NUCLEOTIDE SEQUENCE [LARGE SCALE GENOMIC DNA]</scope>
    <source>
        <strain evidence="1">Teg-2019</strain>
        <tissue evidence="1">Adductor muscle</tissue>
    </source>
</reference>
<keyword evidence="2" id="KW-1185">Reference proteome</keyword>
<gene>
    <name evidence="1" type="ORF">KUTeg_024877</name>
</gene>
<proteinExistence type="predicted"/>